<gene>
    <name evidence="1" type="ORF">B8A44_08175</name>
</gene>
<dbReference type="EMBL" id="NAQV01000026">
    <property type="protein sequence ID" value="RAN62237.1"/>
    <property type="molecule type" value="Genomic_DNA"/>
</dbReference>
<evidence type="ECO:0000313" key="2">
    <source>
        <dbReference type="Proteomes" id="UP000249099"/>
    </source>
</evidence>
<dbReference type="AlphaFoldDB" id="A0A328KIQ4"/>
<evidence type="ECO:0000313" key="1">
    <source>
        <dbReference type="EMBL" id="RAN62237.1"/>
    </source>
</evidence>
<accession>A0A328KIQ4</accession>
<comment type="caution">
    <text evidence="1">The sequence shown here is derived from an EMBL/GenBank/DDBJ whole genome shotgun (WGS) entry which is preliminary data.</text>
</comment>
<protein>
    <submittedName>
        <fullName evidence="1">Uncharacterized protein</fullName>
    </submittedName>
</protein>
<dbReference type="RefSeq" id="WP_112790459.1">
    <property type="nucleotide sequence ID" value="NZ_NAQV01000026.1"/>
</dbReference>
<dbReference type="Proteomes" id="UP000249099">
    <property type="component" value="Unassembled WGS sequence"/>
</dbReference>
<name>A0A328KIQ4_9LACT</name>
<organism evidence="1 2">
    <name type="scientific">Dolosigranulum pigrum</name>
    <dbReference type="NCBI Taxonomy" id="29394"/>
    <lineage>
        <taxon>Bacteria</taxon>
        <taxon>Bacillati</taxon>
        <taxon>Bacillota</taxon>
        <taxon>Bacilli</taxon>
        <taxon>Lactobacillales</taxon>
        <taxon>Carnobacteriaceae</taxon>
        <taxon>Dolosigranulum</taxon>
    </lineage>
</organism>
<reference evidence="1 2" key="1">
    <citation type="submission" date="2017-03" db="EMBL/GenBank/DDBJ databases">
        <title>wgs assembly of Dolosigranulum pigrum KPL CDC strains.</title>
        <authorList>
            <person name="Brugger S.D."/>
            <person name="Pettigrew M."/>
            <person name="Kong Y."/>
            <person name="Lemon K.P."/>
        </authorList>
    </citation>
    <scope>NUCLEOTIDE SEQUENCE [LARGE SCALE GENOMIC DNA]</scope>
    <source>
        <strain evidence="1 2">KPL1931_CDC4294-98</strain>
    </source>
</reference>
<proteinExistence type="predicted"/>
<sequence>MKTPDTVTLIYSDDTVERFNPTTGEYEQSGEVIERTVPCLWTFMQRGKQFELYGTRENKIGVVRFSQAQEAFKKLKYQDETYVPIEELDVMIKGAVHVKRVVE</sequence>